<sequence>MDLSQETDGQLALGYLSVRCRGNSSRMASGRASSKNRTCSDWMNLNVSSGGIPARLRSTSIPTLGRFFHGTAAAKAHHLSSNLHRGPSIQTL</sequence>
<protein>
    <submittedName>
        <fullName evidence="1">Uncharacterized protein</fullName>
    </submittedName>
</protein>
<dbReference type="EMBL" id="JAOYFB010000036">
    <property type="protein sequence ID" value="KAK4019580.1"/>
    <property type="molecule type" value="Genomic_DNA"/>
</dbReference>
<proteinExistence type="predicted"/>
<comment type="caution">
    <text evidence="1">The sequence shown here is derived from an EMBL/GenBank/DDBJ whole genome shotgun (WGS) entry which is preliminary data.</text>
</comment>
<accession>A0ABR0A360</accession>
<dbReference type="Proteomes" id="UP001234178">
    <property type="component" value="Unassembled WGS sequence"/>
</dbReference>
<gene>
    <name evidence="1" type="ORF">OUZ56_001595</name>
</gene>
<keyword evidence="2" id="KW-1185">Reference proteome</keyword>
<reference evidence="1 2" key="1">
    <citation type="journal article" date="2023" name="Nucleic Acids Res.">
        <title>The hologenome of Daphnia magna reveals possible DNA methylation and microbiome-mediated evolution of the host genome.</title>
        <authorList>
            <person name="Chaturvedi A."/>
            <person name="Li X."/>
            <person name="Dhandapani V."/>
            <person name="Marshall H."/>
            <person name="Kissane S."/>
            <person name="Cuenca-Cambronero M."/>
            <person name="Asole G."/>
            <person name="Calvet F."/>
            <person name="Ruiz-Romero M."/>
            <person name="Marangio P."/>
            <person name="Guigo R."/>
            <person name="Rago D."/>
            <person name="Mirbahai L."/>
            <person name="Eastwood N."/>
            <person name="Colbourne J.K."/>
            <person name="Zhou J."/>
            <person name="Mallon E."/>
            <person name="Orsini L."/>
        </authorList>
    </citation>
    <scope>NUCLEOTIDE SEQUENCE [LARGE SCALE GENOMIC DNA]</scope>
    <source>
        <strain evidence="1">LRV0_1</strain>
    </source>
</reference>
<evidence type="ECO:0000313" key="1">
    <source>
        <dbReference type="EMBL" id="KAK4019580.1"/>
    </source>
</evidence>
<evidence type="ECO:0000313" key="2">
    <source>
        <dbReference type="Proteomes" id="UP001234178"/>
    </source>
</evidence>
<organism evidence="1 2">
    <name type="scientific">Daphnia magna</name>
    <dbReference type="NCBI Taxonomy" id="35525"/>
    <lineage>
        <taxon>Eukaryota</taxon>
        <taxon>Metazoa</taxon>
        <taxon>Ecdysozoa</taxon>
        <taxon>Arthropoda</taxon>
        <taxon>Crustacea</taxon>
        <taxon>Branchiopoda</taxon>
        <taxon>Diplostraca</taxon>
        <taxon>Cladocera</taxon>
        <taxon>Anomopoda</taxon>
        <taxon>Daphniidae</taxon>
        <taxon>Daphnia</taxon>
    </lineage>
</organism>
<name>A0ABR0A360_9CRUS</name>